<dbReference type="GO" id="GO:0098552">
    <property type="term" value="C:side of membrane"/>
    <property type="evidence" value="ECO:0007669"/>
    <property type="project" value="UniProtKB-ARBA"/>
</dbReference>
<dbReference type="InterPro" id="IPR029063">
    <property type="entry name" value="SAM-dependent_MTases_sf"/>
</dbReference>
<dbReference type="Pfam" id="PF13649">
    <property type="entry name" value="Methyltransf_25"/>
    <property type="match status" value="1"/>
</dbReference>
<accession>A0AAD9ILV4</accession>
<feature type="region of interest" description="Disordered" evidence="8">
    <location>
        <begin position="345"/>
        <end position="384"/>
    </location>
</feature>
<dbReference type="PANTHER" id="PTHR43327:SF10">
    <property type="entry name" value="STOMATIN-LIKE PROTEIN 2, MITOCHONDRIAL"/>
    <property type="match status" value="1"/>
</dbReference>
<evidence type="ECO:0000256" key="3">
    <source>
        <dbReference type="ARBA" id="ARBA00022603"/>
    </source>
</evidence>
<comment type="similarity">
    <text evidence="7">Belongs to the class I-like SAM-binding methyltransferase superfamily. gTMT family.</text>
</comment>
<proteinExistence type="inferred from homology"/>
<dbReference type="Pfam" id="PF16200">
    <property type="entry name" value="Band_7_C"/>
    <property type="match status" value="1"/>
</dbReference>
<dbReference type="InterPro" id="IPR050710">
    <property type="entry name" value="Band7/mec-2_domain"/>
</dbReference>
<dbReference type="GO" id="GO:0008168">
    <property type="term" value="F:methyltransferase activity"/>
    <property type="evidence" value="ECO:0007669"/>
    <property type="project" value="UniProtKB-KW"/>
</dbReference>
<evidence type="ECO:0000313" key="10">
    <source>
        <dbReference type="EMBL" id="KAK2079630.1"/>
    </source>
</evidence>
<dbReference type="PRINTS" id="PR00721">
    <property type="entry name" value="STOMATIN"/>
</dbReference>
<evidence type="ECO:0000256" key="7">
    <source>
        <dbReference type="PROSITE-ProRule" id="PRU00914"/>
    </source>
</evidence>
<reference evidence="10" key="1">
    <citation type="submission" date="2021-01" db="EMBL/GenBank/DDBJ databases">
        <authorList>
            <person name="Eckstrom K.M.E."/>
        </authorList>
    </citation>
    <scope>NUCLEOTIDE SEQUENCE</scope>
    <source>
        <strain evidence="10">UVCC 0001</strain>
    </source>
</reference>
<dbReference type="PROSITE" id="PS51581">
    <property type="entry name" value="SAM_GTMT"/>
    <property type="match status" value="1"/>
</dbReference>
<dbReference type="Proteomes" id="UP001255856">
    <property type="component" value="Unassembled WGS sequence"/>
</dbReference>
<feature type="region of interest" description="SAM motif I" evidence="7">
    <location>
        <begin position="507"/>
        <end position="516"/>
    </location>
</feature>
<comment type="similarity">
    <text evidence="2">Belongs to the band 7/mec-2 family.</text>
</comment>
<organism evidence="10 11">
    <name type="scientific">Prototheca wickerhamii</name>
    <dbReference type="NCBI Taxonomy" id="3111"/>
    <lineage>
        <taxon>Eukaryota</taxon>
        <taxon>Viridiplantae</taxon>
        <taxon>Chlorophyta</taxon>
        <taxon>core chlorophytes</taxon>
        <taxon>Trebouxiophyceae</taxon>
        <taxon>Chlorellales</taxon>
        <taxon>Chlorellaceae</taxon>
        <taxon>Prototheca</taxon>
    </lineage>
</organism>
<keyword evidence="3 7" id="KW-0489">Methyltransferase</keyword>
<sequence>MAMRRAPQLARLLRLRAMQPALPCAELAPMRSFHASPSPMASDGSMAGLFQARPTPSNTILRIVPQQTAFVVERFGKYHRTLTPGLHILIPVVDRIAYAHSLKETTIPVPNQMAITKDNVSLTIDGVLYMRIVDPYRASYGVENAMFAVTQLAQTTMRSELGKISLDSVFAERDTLNANIVSSIQPAASAWGLEVLRYEIRDIMPPPSVRQAMELQAEAERRKRAQILESEGLRQSKINAAEAHKSEIILASEAARQDQINRADGEAAAILRRAAATAEGIHKLASSAVGLRVAEQYLDAFGKIAREGTTLLLPAAANDPASMVAQALSIYGTVSKSAPSGSAAIAAAAGGSTDPQPPSDKPTPSPPATPRPAEGARNGSQSQMAQFSLQAPEGMPQEEDHAGPRKRIAAQAAGPAAVAVAAVGLYLGARAIKKVFDTPSRPYKEGNVGNEYDAWTQEGILEHYWGDHIHLGSKPAATRKRAFIQAKRDFVDRMAEFAGCSQPPATVLDVGCGVGGTSRMLARRWPEAKVTGVTLSKGQVERGMQLTRDQGLANCELRVMDALNMEFPDASFDLVWACESGEHMPDKKRYVEEMVRVLKPGGTLVIATWCQRDGEHSPRDKARLQFLYDEWAHPYFISKEAYGDLVKDTGVMDACTLENWARWTAPSWRHSIWVGVYDPWIVLGKPRLWYKTAREAVTLERFHRAFKDGLMEYGMIRAVKKRETE</sequence>
<feature type="compositionally biased region" description="Low complexity" evidence="8">
    <location>
        <begin position="345"/>
        <end position="354"/>
    </location>
</feature>
<evidence type="ECO:0000256" key="1">
    <source>
        <dbReference type="ARBA" id="ARBA00004173"/>
    </source>
</evidence>
<dbReference type="SMART" id="SM00244">
    <property type="entry name" value="PHB"/>
    <property type="match status" value="1"/>
</dbReference>
<dbReference type="InterPro" id="IPR036013">
    <property type="entry name" value="Band_7/SPFH_dom_sf"/>
</dbReference>
<comment type="caution">
    <text evidence="10">The sequence shown here is derived from an EMBL/GenBank/DDBJ whole genome shotgun (WGS) entry which is preliminary data.</text>
</comment>
<keyword evidence="5 7" id="KW-0949">S-adenosyl-L-methionine</keyword>
<feature type="region of interest" description="SAM motif III" evidence="7">
    <location>
        <begin position="597"/>
        <end position="606"/>
    </location>
</feature>
<feature type="domain" description="Band 7" evidence="9">
    <location>
        <begin position="59"/>
        <end position="217"/>
    </location>
</feature>
<dbReference type="AlphaFoldDB" id="A0AAD9ILV4"/>
<dbReference type="GO" id="GO:0032259">
    <property type="term" value="P:methylation"/>
    <property type="evidence" value="ECO:0007669"/>
    <property type="project" value="UniProtKB-UniRule"/>
</dbReference>
<dbReference type="GO" id="GO:0007005">
    <property type="term" value="P:mitochondrion organization"/>
    <property type="evidence" value="ECO:0007669"/>
    <property type="project" value="TreeGrafter"/>
</dbReference>
<dbReference type="SUPFAM" id="SSF53335">
    <property type="entry name" value="S-adenosyl-L-methionine-dependent methyltransferases"/>
    <property type="match status" value="1"/>
</dbReference>
<keyword evidence="4 7" id="KW-0808">Transferase</keyword>
<evidence type="ECO:0000256" key="6">
    <source>
        <dbReference type="ARBA" id="ARBA00023128"/>
    </source>
</evidence>
<feature type="compositionally biased region" description="Pro residues" evidence="8">
    <location>
        <begin position="355"/>
        <end position="370"/>
    </location>
</feature>
<evidence type="ECO:0000256" key="2">
    <source>
        <dbReference type="ARBA" id="ARBA00008164"/>
    </source>
</evidence>
<dbReference type="Pfam" id="PF01145">
    <property type="entry name" value="Band_7"/>
    <property type="match status" value="1"/>
</dbReference>
<dbReference type="Gene3D" id="3.30.479.30">
    <property type="entry name" value="Band 7 domain"/>
    <property type="match status" value="1"/>
</dbReference>
<dbReference type="SUPFAM" id="SSF117892">
    <property type="entry name" value="Band 7/SPFH domain"/>
    <property type="match status" value="1"/>
</dbReference>
<keyword evidence="6" id="KW-0496">Mitochondrion</keyword>
<dbReference type="InterPro" id="IPR025774">
    <property type="entry name" value="PiNMT-like"/>
</dbReference>
<dbReference type="FunFam" id="3.30.479.30:FF:000004">
    <property type="entry name" value="Putative membrane protease family, stomatin"/>
    <property type="match status" value="1"/>
</dbReference>
<keyword evidence="11" id="KW-1185">Reference proteome</keyword>
<dbReference type="PANTHER" id="PTHR43327">
    <property type="entry name" value="STOMATIN-LIKE PROTEIN 2, MITOCHONDRIAL"/>
    <property type="match status" value="1"/>
</dbReference>
<dbReference type="EMBL" id="JASFZW010000002">
    <property type="protein sequence ID" value="KAK2079630.1"/>
    <property type="molecule type" value="Genomic_DNA"/>
</dbReference>
<evidence type="ECO:0000256" key="4">
    <source>
        <dbReference type="ARBA" id="ARBA00022679"/>
    </source>
</evidence>
<feature type="region of interest" description="SAM motif II" evidence="7">
    <location>
        <begin position="570"/>
        <end position="578"/>
    </location>
</feature>
<dbReference type="GO" id="GO:0005739">
    <property type="term" value="C:mitochondrion"/>
    <property type="evidence" value="ECO:0007669"/>
    <property type="project" value="UniProtKB-SubCell"/>
</dbReference>
<dbReference type="CDD" id="cd02440">
    <property type="entry name" value="AdoMet_MTases"/>
    <property type="match status" value="1"/>
</dbReference>
<dbReference type="InterPro" id="IPR001972">
    <property type="entry name" value="Stomatin_HflK_fam"/>
</dbReference>
<evidence type="ECO:0000313" key="11">
    <source>
        <dbReference type="Proteomes" id="UP001255856"/>
    </source>
</evidence>
<comment type="subcellular location">
    <subcellularLocation>
        <location evidence="1">Mitochondrion</location>
    </subcellularLocation>
</comment>
<gene>
    <name evidence="10" type="ORF">QBZ16_002025</name>
</gene>
<protein>
    <recommendedName>
        <fullName evidence="9">Band 7 domain-containing protein</fullName>
    </recommendedName>
</protein>
<dbReference type="InterPro" id="IPR001107">
    <property type="entry name" value="Band_7"/>
</dbReference>
<dbReference type="InterPro" id="IPR032435">
    <property type="entry name" value="STML2-like_C"/>
</dbReference>
<evidence type="ECO:0000256" key="8">
    <source>
        <dbReference type="SAM" id="MobiDB-lite"/>
    </source>
</evidence>
<name>A0AAD9ILV4_PROWI</name>
<dbReference type="CDD" id="cd08829">
    <property type="entry name" value="SPFH_paraslipin"/>
    <property type="match status" value="1"/>
</dbReference>
<evidence type="ECO:0000256" key="5">
    <source>
        <dbReference type="ARBA" id="ARBA00022691"/>
    </source>
</evidence>
<dbReference type="InterPro" id="IPR041698">
    <property type="entry name" value="Methyltransf_25"/>
</dbReference>
<dbReference type="Gene3D" id="3.40.50.150">
    <property type="entry name" value="Vaccinia Virus protein VP39"/>
    <property type="match status" value="1"/>
</dbReference>
<dbReference type="GO" id="GO:0005886">
    <property type="term" value="C:plasma membrane"/>
    <property type="evidence" value="ECO:0007669"/>
    <property type="project" value="UniProtKB-ARBA"/>
</dbReference>
<evidence type="ECO:0000259" key="9">
    <source>
        <dbReference type="SMART" id="SM00244"/>
    </source>
</evidence>